<dbReference type="Gene3D" id="3.30.360.10">
    <property type="entry name" value="Dihydrodipicolinate Reductase, domain 2"/>
    <property type="match status" value="1"/>
</dbReference>
<dbReference type="GO" id="GO:0047837">
    <property type="term" value="F:D-xylose 1-dehydrogenase (NADP+) activity"/>
    <property type="evidence" value="ECO:0007669"/>
    <property type="project" value="UniProtKB-EC"/>
</dbReference>
<name>A0AAV1ZZ77_9ARAC</name>
<accession>A0AAV1ZZ77</accession>
<sequence>MATLDLFFHKLTRGAMATKWGVISSGKISHDFVTAVQSIPESGQHEFVAIAARNLDSAKEFATSHNIPRAYGSYEELAKDPDIEVVYIGTVASHHFVVGKLMLEHGKHVLMEKPFTLNLKQTKTLIEIARREKRFLMEKSVGGGTILDLGIYTINAITMVYKGEKPKKIAAVGHLNDDGVDITMSSSLLYGNNRTASIASNALAEFPNDLVVIGTKGQIRIPSPFWCPTTVITDEKTYEFPLPETIRPCNFTNSSGLRFEAMEVRECLKKGALESEIMPLKDTETMTAISDEIRRQLGVVFDAD</sequence>
<dbReference type="PANTHER" id="PTHR22604">
    <property type="entry name" value="OXIDOREDUCTASES"/>
    <property type="match status" value="1"/>
</dbReference>
<proteinExistence type="inferred from homology"/>
<evidence type="ECO:0000313" key="13">
    <source>
        <dbReference type="Proteomes" id="UP001497382"/>
    </source>
</evidence>
<evidence type="ECO:0000256" key="1">
    <source>
        <dbReference type="ARBA" id="ARBA00010928"/>
    </source>
</evidence>
<evidence type="ECO:0000256" key="9">
    <source>
        <dbReference type="ARBA" id="ARBA00047423"/>
    </source>
</evidence>
<comment type="caution">
    <text evidence="12">The sequence shown here is derived from an EMBL/GenBank/DDBJ whole genome shotgun (WGS) entry which is preliminary data.</text>
</comment>
<dbReference type="InterPro" id="IPR036291">
    <property type="entry name" value="NAD(P)-bd_dom_sf"/>
</dbReference>
<dbReference type="SUPFAM" id="SSF51735">
    <property type="entry name" value="NAD(P)-binding Rossmann-fold domains"/>
    <property type="match status" value="1"/>
</dbReference>
<dbReference type="EC" id="1.1.1.179" evidence="4"/>
<dbReference type="PANTHER" id="PTHR22604:SF105">
    <property type="entry name" value="TRANS-1,2-DIHYDROBENZENE-1,2-DIOL DEHYDROGENASE"/>
    <property type="match status" value="1"/>
</dbReference>
<comment type="similarity">
    <text evidence="1">Belongs to the Gfo/Idh/MocA family.</text>
</comment>
<evidence type="ECO:0000256" key="7">
    <source>
        <dbReference type="ARBA" id="ARBA00042988"/>
    </source>
</evidence>
<comment type="catalytic activity">
    <reaction evidence="10">
        <text>D-xylose + NADP(+) = D-xylono-1,5-lactone + NADPH + H(+)</text>
        <dbReference type="Rhea" id="RHEA:22000"/>
        <dbReference type="ChEBI" id="CHEBI:15378"/>
        <dbReference type="ChEBI" id="CHEBI:15867"/>
        <dbReference type="ChEBI" id="CHEBI:53455"/>
        <dbReference type="ChEBI" id="CHEBI:57783"/>
        <dbReference type="ChEBI" id="CHEBI:58349"/>
        <dbReference type="EC" id="1.1.1.179"/>
    </reaction>
</comment>
<dbReference type="Pfam" id="PF01408">
    <property type="entry name" value="GFO_IDH_MocA"/>
    <property type="match status" value="1"/>
</dbReference>
<dbReference type="InterPro" id="IPR000683">
    <property type="entry name" value="Gfo/Idh/MocA-like_OxRdtase_N"/>
</dbReference>
<dbReference type="InterPro" id="IPR050984">
    <property type="entry name" value="Gfo/Idh/MocA_domain"/>
</dbReference>
<dbReference type="Gene3D" id="3.40.50.720">
    <property type="entry name" value="NAD(P)-binding Rossmann-like Domain"/>
    <property type="match status" value="2"/>
</dbReference>
<dbReference type="EMBL" id="CAXIEN010000094">
    <property type="protein sequence ID" value="CAL1276546.1"/>
    <property type="molecule type" value="Genomic_DNA"/>
</dbReference>
<dbReference type="SUPFAM" id="SSF55347">
    <property type="entry name" value="Glyceraldehyde-3-phosphate dehydrogenase-like, C-terminal domain"/>
    <property type="match status" value="1"/>
</dbReference>
<evidence type="ECO:0000256" key="3">
    <source>
        <dbReference type="ARBA" id="ARBA00038853"/>
    </source>
</evidence>
<dbReference type="AlphaFoldDB" id="A0AAV1ZZ77"/>
<feature type="domain" description="Gfo/Idh/MocA-like oxidoreductase N-terminal" evidence="11">
    <location>
        <begin position="19"/>
        <end position="137"/>
    </location>
</feature>
<comment type="catalytic activity">
    <reaction evidence="9">
        <text>(1R,2R)-1,2-dihydrobenzene-1,2-diol + NADP(+) = catechol + NADPH + H(+)</text>
        <dbReference type="Rhea" id="RHEA:16729"/>
        <dbReference type="ChEBI" id="CHEBI:10702"/>
        <dbReference type="ChEBI" id="CHEBI:15378"/>
        <dbReference type="ChEBI" id="CHEBI:18135"/>
        <dbReference type="ChEBI" id="CHEBI:57783"/>
        <dbReference type="ChEBI" id="CHEBI:58349"/>
        <dbReference type="EC" id="1.3.1.20"/>
    </reaction>
</comment>
<evidence type="ECO:0000256" key="4">
    <source>
        <dbReference type="ARBA" id="ARBA00038984"/>
    </source>
</evidence>
<evidence type="ECO:0000313" key="12">
    <source>
        <dbReference type="EMBL" id="CAL1276546.1"/>
    </source>
</evidence>
<protein>
    <recommendedName>
        <fullName evidence="5">Trans-1,2-dihydrobenzene-1,2-diol dehydrogenase</fullName>
        <ecNumber evidence="4">1.1.1.179</ecNumber>
        <ecNumber evidence="3">1.3.1.20</ecNumber>
    </recommendedName>
    <alternativeName>
        <fullName evidence="8">D-xylose 1-dehydrogenase</fullName>
    </alternativeName>
    <alternativeName>
        <fullName evidence="7">D-xylose-NADP dehydrogenase</fullName>
    </alternativeName>
    <alternativeName>
        <fullName evidence="6">Dimeric dihydrodiol dehydrogenase</fullName>
    </alternativeName>
</protein>
<evidence type="ECO:0000256" key="5">
    <source>
        <dbReference type="ARBA" id="ARBA00040603"/>
    </source>
</evidence>
<dbReference type="Proteomes" id="UP001497382">
    <property type="component" value="Unassembled WGS sequence"/>
</dbReference>
<dbReference type="EC" id="1.3.1.20" evidence="3"/>
<gene>
    <name evidence="12" type="ORF">LARSCL_LOCUS8717</name>
</gene>
<keyword evidence="2" id="KW-0560">Oxidoreductase</keyword>
<dbReference type="GO" id="GO:0000166">
    <property type="term" value="F:nucleotide binding"/>
    <property type="evidence" value="ECO:0007669"/>
    <property type="project" value="InterPro"/>
</dbReference>
<reference evidence="12 13" key="1">
    <citation type="submission" date="2024-04" db="EMBL/GenBank/DDBJ databases">
        <authorList>
            <person name="Rising A."/>
            <person name="Reimegard J."/>
            <person name="Sonavane S."/>
            <person name="Akerstrom W."/>
            <person name="Nylinder S."/>
            <person name="Hedman E."/>
            <person name="Kallberg Y."/>
        </authorList>
    </citation>
    <scope>NUCLEOTIDE SEQUENCE [LARGE SCALE GENOMIC DNA]</scope>
</reference>
<evidence type="ECO:0000256" key="10">
    <source>
        <dbReference type="ARBA" id="ARBA00049233"/>
    </source>
</evidence>
<evidence type="ECO:0000256" key="6">
    <source>
        <dbReference type="ARBA" id="ARBA00042926"/>
    </source>
</evidence>
<keyword evidence="13" id="KW-1185">Reference proteome</keyword>
<organism evidence="12 13">
    <name type="scientific">Larinioides sclopetarius</name>
    <dbReference type="NCBI Taxonomy" id="280406"/>
    <lineage>
        <taxon>Eukaryota</taxon>
        <taxon>Metazoa</taxon>
        <taxon>Ecdysozoa</taxon>
        <taxon>Arthropoda</taxon>
        <taxon>Chelicerata</taxon>
        <taxon>Arachnida</taxon>
        <taxon>Araneae</taxon>
        <taxon>Araneomorphae</taxon>
        <taxon>Entelegynae</taxon>
        <taxon>Araneoidea</taxon>
        <taxon>Araneidae</taxon>
        <taxon>Larinioides</taxon>
    </lineage>
</organism>
<evidence type="ECO:0000256" key="2">
    <source>
        <dbReference type="ARBA" id="ARBA00023002"/>
    </source>
</evidence>
<dbReference type="GO" id="GO:0047115">
    <property type="term" value="F:trans-1,2-dihydrobenzene-1,2-diol dehydrogenase activity"/>
    <property type="evidence" value="ECO:0007669"/>
    <property type="project" value="UniProtKB-EC"/>
</dbReference>
<evidence type="ECO:0000256" key="8">
    <source>
        <dbReference type="ARBA" id="ARBA00043025"/>
    </source>
</evidence>
<evidence type="ECO:0000259" key="11">
    <source>
        <dbReference type="Pfam" id="PF01408"/>
    </source>
</evidence>